<dbReference type="OrthoDB" id="4039633at2759"/>
<name>A0A8J2T7J9_ZYGB2</name>
<evidence type="ECO:0000313" key="1">
    <source>
        <dbReference type="EMBL" id="CDF88642.1"/>
    </source>
</evidence>
<organism evidence="1 2">
    <name type="scientific">Zygosaccharomyces bailii (strain CLIB 213 / ATCC 58445 / CBS 680 / BCRC 21525 / NBRC 1098 / NCYC 1416 / NRRL Y-2227)</name>
    <dbReference type="NCBI Taxonomy" id="1333698"/>
    <lineage>
        <taxon>Eukaryota</taxon>
        <taxon>Fungi</taxon>
        <taxon>Dikarya</taxon>
        <taxon>Ascomycota</taxon>
        <taxon>Saccharomycotina</taxon>
        <taxon>Saccharomycetes</taxon>
        <taxon>Saccharomycetales</taxon>
        <taxon>Saccharomycetaceae</taxon>
        <taxon>Zygosaccharomyces</taxon>
    </lineage>
</organism>
<reference evidence="2" key="1">
    <citation type="journal article" date="2013" name="Genome Announc.">
        <title>Genome sequence of the food spoilage yeast Zygosaccharomyces bailii CLIB 213(T).</title>
        <authorList>
            <person name="Galeote V."/>
            <person name="Bigey F."/>
            <person name="Devillers H."/>
            <person name="Neuveglise C."/>
            <person name="Dequin S."/>
        </authorList>
    </citation>
    <scope>NUCLEOTIDE SEQUENCE [LARGE SCALE GENOMIC DNA]</scope>
    <source>
        <strain evidence="2">CLIB 213 / ATCC 58445 / CBS 680 / CCRC 21525 / NBRC 1098 / NCYC 1416 / NRRL Y-2227</strain>
    </source>
</reference>
<gene>
    <name evidence="1" type="ORF">BN860_14994g</name>
</gene>
<keyword evidence="2" id="KW-1185">Reference proteome</keyword>
<dbReference type="Proteomes" id="UP000019375">
    <property type="component" value="Unassembled WGS sequence"/>
</dbReference>
<dbReference type="EMBL" id="HG316455">
    <property type="protein sequence ID" value="CDF88642.1"/>
    <property type="molecule type" value="Genomic_DNA"/>
</dbReference>
<proteinExistence type="predicted"/>
<protein>
    <submittedName>
        <fullName evidence="1">BN860_14994g1_1</fullName>
    </submittedName>
</protein>
<accession>A0A8J2T7J9</accession>
<sequence length="79" mass="8877">MSNSRAAAGHRSRLTNAETVCPDCGGPLQKCLIQQNYAIVICIKEDCGYPFNKKEVFDQLVYVDDQEILSVARKRLSQE</sequence>
<dbReference type="AlphaFoldDB" id="A0A8J2T7J9"/>
<evidence type="ECO:0000313" key="2">
    <source>
        <dbReference type="Proteomes" id="UP000019375"/>
    </source>
</evidence>